<evidence type="ECO:0000256" key="4">
    <source>
        <dbReference type="ARBA" id="ARBA00023136"/>
    </source>
</evidence>
<evidence type="ECO:0000256" key="5">
    <source>
        <dbReference type="SAM" id="Phobius"/>
    </source>
</evidence>
<evidence type="ECO:0000313" key="7">
    <source>
        <dbReference type="Proteomes" id="UP000076794"/>
    </source>
</evidence>
<accession>A0A161IJY0</accession>
<dbReference type="PANTHER" id="PTHR33514:SF13">
    <property type="entry name" value="PROTEIN ABCI12, CHLOROPLASTIC"/>
    <property type="match status" value="1"/>
</dbReference>
<name>A0A161IJY0_9MICO</name>
<dbReference type="PATRIC" id="fig|1300344.3.peg.2914"/>
<feature type="transmembrane region" description="Helical" evidence="5">
    <location>
        <begin position="49"/>
        <end position="67"/>
    </location>
</feature>
<organism evidence="6 7">
    <name type="scientific">Isoptericola dokdonensis DS-3</name>
    <dbReference type="NCBI Taxonomy" id="1300344"/>
    <lineage>
        <taxon>Bacteria</taxon>
        <taxon>Bacillati</taxon>
        <taxon>Actinomycetota</taxon>
        <taxon>Actinomycetes</taxon>
        <taxon>Micrococcales</taxon>
        <taxon>Promicromonosporaceae</taxon>
        <taxon>Isoptericola</taxon>
    </lineage>
</organism>
<sequence>MSPAVAVPGPIAAARPRRGSPADLRTYNPLVKILGPLPVMVLVVTTRDLLTPALVAAATLTAILVMARPRGRVLAGLLLGLPALALVMTVSFGVLTDPAQVDDTRLLAVVGPFELWSGALAVGLATALRTVALLLLVLLGGLTTSGTDLVRSLTQQLRLPYRIGYAALAALRFVPRFAHELQVIQGAHRVRGVADGRGPVAAARRRLATVVPLLAGGIRHAERVSLAMDARGFGAHPRRTERVVVPCGPRDAVLLVSIWAVGAACAVLAAALT</sequence>
<evidence type="ECO:0000313" key="6">
    <source>
        <dbReference type="EMBL" id="ANC32414.1"/>
    </source>
</evidence>
<dbReference type="PANTHER" id="PTHR33514">
    <property type="entry name" value="PROTEIN ABCI12, CHLOROPLASTIC"/>
    <property type="match status" value="1"/>
</dbReference>
<feature type="transmembrane region" description="Helical" evidence="5">
    <location>
        <begin position="74"/>
        <end position="95"/>
    </location>
</feature>
<proteinExistence type="predicted"/>
<dbReference type="CDD" id="cd16914">
    <property type="entry name" value="EcfT"/>
    <property type="match status" value="1"/>
</dbReference>
<keyword evidence="7" id="KW-1185">Reference proteome</keyword>
<keyword evidence="2 5" id="KW-0812">Transmembrane</keyword>
<comment type="subcellular location">
    <subcellularLocation>
        <location evidence="1">Membrane</location>
        <topology evidence="1">Multi-pass membrane protein</topology>
    </subcellularLocation>
</comment>
<dbReference type="Pfam" id="PF02361">
    <property type="entry name" value="CbiQ"/>
    <property type="match status" value="1"/>
</dbReference>
<protein>
    <submittedName>
        <fullName evidence="6">Putative HMP/thiamine permease protein YkoC</fullName>
    </submittedName>
</protein>
<dbReference type="Proteomes" id="UP000076794">
    <property type="component" value="Chromosome"/>
</dbReference>
<keyword evidence="3 5" id="KW-1133">Transmembrane helix</keyword>
<dbReference type="EMBL" id="CP014209">
    <property type="protein sequence ID" value="ANC32414.1"/>
    <property type="molecule type" value="Genomic_DNA"/>
</dbReference>
<feature type="transmembrane region" description="Helical" evidence="5">
    <location>
        <begin position="252"/>
        <end position="272"/>
    </location>
</feature>
<dbReference type="AlphaFoldDB" id="A0A161IJY0"/>
<dbReference type="GO" id="GO:0005886">
    <property type="term" value="C:plasma membrane"/>
    <property type="evidence" value="ECO:0007669"/>
    <property type="project" value="TreeGrafter"/>
</dbReference>
<evidence type="ECO:0000256" key="1">
    <source>
        <dbReference type="ARBA" id="ARBA00004141"/>
    </source>
</evidence>
<evidence type="ECO:0000256" key="3">
    <source>
        <dbReference type="ARBA" id="ARBA00022989"/>
    </source>
</evidence>
<dbReference type="InterPro" id="IPR003339">
    <property type="entry name" value="ABC/ECF_trnsptr_transmembrane"/>
</dbReference>
<feature type="transmembrane region" description="Helical" evidence="5">
    <location>
        <begin position="115"/>
        <end position="142"/>
    </location>
</feature>
<evidence type="ECO:0000256" key="2">
    <source>
        <dbReference type="ARBA" id="ARBA00022692"/>
    </source>
</evidence>
<gene>
    <name evidence="6" type="primary">ykoC</name>
    <name evidence="6" type="ORF">I598_2896</name>
</gene>
<dbReference type="STRING" id="1300344.I598_2896"/>
<dbReference type="RefSeq" id="WP_068203573.1">
    <property type="nucleotide sequence ID" value="NZ_CP014209.1"/>
</dbReference>
<dbReference type="KEGG" id="ido:I598_2896"/>
<keyword evidence="4 5" id="KW-0472">Membrane</keyword>
<dbReference type="OrthoDB" id="92887at2"/>
<reference evidence="6 7" key="1">
    <citation type="submission" date="2016-01" db="EMBL/GenBank/DDBJ databases">
        <title>Complete genome sequence of a soil Actinobacterium, Isoptericola dokdonensis DS-3.</title>
        <authorList>
            <person name="Kwon S.-K."/>
            <person name="Kim J.F."/>
        </authorList>
    </citation>
    <scope>NUCLEOTIDE SEQUENCE [LARGE SCALE GENOMIC DNA]</scope>
    <source>
        <strain evidence="6 7">DS-3</strain>
    </source>
</reference>